<dbReference type="EMBL" id="JACEIO010000028">
    <property type="protein sequence ID" value="MBA4537833.1"/>
    <property type="molecule type" value="Genomic_DNA"/>
</dbReference>
<dbReference type="Pfam" id="PF00528">
    <property type="entry name" value="BPD_transp_1"/>
    <property type="match status" value="1"/>
</dbReference>
<gene>
    <name evidence="10" type="ORF">G4D64_11385</name>
    <name evidence="9" type="ORF">H1Z61_11995</name>
</gene>
<dbReference type="PANTHER" id="PTHR30193">
    <property type="entry name" value="ABC TRANSPORTER PERMEASE PROTEIN"/>
    <property type="match status" value="1"/>
</dbReference>
<feature type="transmembrane region" description="Helical" evidence="7">
    <location>
        <begin position="12"/>
        <end position="32"/>
    </location>
</feature>
<dbReference type="InterPro" id="IPR035906">
    <property type="entry name" value="MetI-like_sf"/>
</dbReference>
<comment type="caution">
    <text evidence="10">The sequence shown here is derived from an EMBL/GenBank/DDBJ whole genome shotgun (WGS) entry which is preliminary data.</text>
</comment>
<feature type="transmembrane region" description="Helical" evidence="7">
    <location>
        <begin position="156"/>
        <end position="178"/>
    </location>
</feature>
<evidence type="ECO:0000256" key="7">
    <source>
        <dbReference type="RuleBase" id="RU363032"/>
    </source>
</evidence>
<evidence type="ECO:0000259" key="8">
    <source>
        <dbReference type="PROSITE" id="PS50928"/>
    </source>
</evidence>
<evidence type="ECO:0000256" key="3">
    <source>
        <dbReference type="ARBA" id="ARBA00022475"/>
    </source>
</evidence>
<evidence type="ECO:0000256" key="4">
    <source>
        <dbReference type="ARBA" id="ARBA00022692"/>
    </source>
</evidence>
<reference evidence="9 12" key="2">
    <citation type="submission" date="2020-07" db="EMBL/GenBank/DDBJ databases">
        <authorList>
            <person name="Feng H."/>
        </authorList>
    </citation>
    <scope>NUCLEOTIDE SEQUENCE [LARGE SCALE GENOMIC DNA]</scope>
    <source>
        <strain evidence="12">s-12</strain>
        <strain evidence="9">S-12</strain>
    </source>
</reference>
<feature type="transmembrane region" description="Helical" evidence="7">
    <location>
        <begin position="207"/>
        <end position="226"/>
    </location>
</feature>
<keyword evidence="2 7" id="KW-0813">Transport</keyword>
<comment type="similarity">
    <text evidence="7">Belongs to the binding-protein-dependent transport system permease family.</text>
</comment>
<dbReference type="PROSITE" id="PS50928">
    <property type="entry name" value="ABC_TM1"/>
    <property type="match status" value="1"/>
</dbReference>
<evidence type="ECO:0000313" key="10">
    <source>
        <dbReference type="EMBL" id="NEY82089.1"/>
    </source>
</evidence>
<keyword evidence="3" id="KW-1003">Cell membrane</keyword>
<sequence>MRGMKPNYQITPWLLLLPSLIFIIIFTFYPILKTIYLSLFQADLTTPEPYFVGLDNFSRMMEDKVFWKALKNNILFAAGTVPLSMALGLAMALLVNRALKGSGLVKTLLFYPVVIPMIAAANIWLFIYTPEYGMLNQILSLFGAGSINVLGHTETVLPAMIFMVVWKEAGFFMVFYLAGLQNISKELYEASIIDGASKWQQFWKVTFPLLMPTTLFIFIIATTNAFKLVDHLVVMTQGGPDNASNLLFYYIYENAFKFLDYGMASTLTIVMLVVMLVIAAVQFFTVDKKIHYN</sequence>
<accession>A0A6B3VVM6</accession>
<dbReference type="Gene3D" id="1.10.3720.10">
    <property type="entry name" value="MetI-like"/>
    <property type="match status" value="1"/>
</dbReference>
<evidence type="ECO:0000313" key="12">
    <source>
        <dbReference type="Proteomes" id="UP000570010"/>
    </source>
</evidence>
<keyword evidence="4 7" id="KW-0812">Transmembrane</keyword>
<protein>
    <submittedName>
        <fullName evidence="10">Sugar ABC transporter permease</fullName>
    </submittedName>
</protein>
<evidence type="ECO:0000256" key="5">
    <source>
        <dbReference type="ARBA" id="ARBA00022989"/>
    </source>
</evidence>
<dbReference type="InterPro" id="IPR000515">
    <property type="entry name" value="MetI-like"/>
</dbReference>
<comment type="subcellular location">
    <subcellularLocation>
        <location evidence="1 7">Cell membrane</location>
        <topology evidence="1 7">Multi-pass membrane protein</topology>
    </subcellularLocation>
</comment>
<dbReference type="GO" id="GO:0055085">
    <property type="term" value="P:transmembrane transport"/>
    <property type="evidence" value="ECO:0007669"/>
    <property type="project" value="InterPro"/>
</dbReference>
<feature type="transmembrane region" description="Helical" evidence="7">
    <location>
        <begin position="74"/>
        <end position="96"/>
    </location>
</feature>
<dbReference type="RefSeq" id="WP_163242476.1">
    <property type="nucleotide sequence ID" value="NZ_JAAIWN010000026.1"/>
</dbReference>
<evidence type="ECO:0000256" key="2">
    <source>
        <dbReference type="ARBA" id="ARBA00022448"/>
    </source>
</evidence>
<dbReference type="AlphaFoldDB" id="A0A6B3VVM6"/>
<reference evidence="10 11" key="1">
    <citation type="submission" date="2020-02" db="EMBL/GenBank/DDBJ databases">
        <title>Bacillus aquiflavi sp. nov., isolated from yellow water of strong flavor Chinese baijiu in Yibin region of China.</title>
        <authorList>
            <person name="Xie J."/>
        </authorList>
    </citation>
    <scope>NUCLEOTIDE SEQUENCE [LARGE SCALE GENOMIC DNA]</scope>
    <source>
        <strain evidence="10 11">3H-10</strain>
    </source>
</reference>
<feature type="domain" description="ABC transmembrane type-1" evidence="8">
    <location>
        <begin position="70"/>
        <end position="282"/>
    </location>
</feature>
<dbReference type="GO" id="GO:0005886">
    <property type="term" value="C:plasma membrane"/>
    <property type="evidence" value="ECO:0007669"/>
    <property type="project" value="UniProtKB-SubCell"/>
</dbReference>
<name>A0A6B3VVM6_9BACI</name>
<feature type="transmembrane region" description="Helical" evidence="7">
    <location>
        <begin position="108"/>
        <end position="127"/>
    </location>
</feature>
<proteinExistence type="inferred from homology"/>
<keyword evidence="11" id="KW-1185">Reference proteome</keyword>
<evidence type="ECO:0000256" key="1">
    <source>
        <dbReference type="ARBA" id="ARBA00004651"/>
    </source>
</evidence>
<dbReference type="CDD" id="cd06261">
    <property type="entry name" value="TM_PBP2"/>
    <property type="match status" value="1"/>
</dbReference>
<dbReference type="SUPFAM" id="SSF161098">
    <property type="entry name" value="MetI-like"/>
    <property type="match status" value="1"/>
</dbReference>
<dbReference type="InterPro" id="IPR051393">
    <property type="entry name" value="ABC_transporter_permease"/>
</dbReference>
<organism evidence="10 11">
    <name type="scientific">Bacillus aquiflavi</name>
    <dbReference type="NCBI Taxonomy" id="2672567"/>
    <lineage>
        <taxon>Bacteria</taxon>
        <taxon>Bacillati</taxon>
        <taxon>Bacillota</taxon>
        <taxon>Bacilli</taxon>
        <taxon>Bacillales</taxon>
        <taxon>Bacillaceae</taxon>
        <taxon>Bacillus</taxon>
    </lineage>
</organism>
<evidence type="ECO:0000313" key="11">
    <source>
        <dbReference type="Proteomes" id="UP000472971"/>
    </source>
</evidence>
<keyword evidence="6 7" id="KW-0472">Membrane</keyword>
<dbReference type="Proteomes" id="UP000570010">
    <property type="component" value="Unassembled WGS sequence"/>
</dbReference>
<dbReference type="EMBL" id="JAAIWN010000026">
    <property type="protein sequence ID" value="NEY82089.1"/>
    <property type="molecule type" value="Genomic_DNA"/>
</dbReference>
<keyword evidence="5 7" id="KW-1133">Transmembrane helix</keyword>
<evidence type="ECO:0000313" key="9">
    <source>
        <dbReference type="EMBL" id="MBA4537833.1"/>
    </source>
</evidence>
<evidence type="ECO:0000256" key="6">
    <source>
        <dbReference type="ARBA" id="ARBA00023136"/>
    </source>
</evidence>
<dbReference type="PANTHER" id="PTHR30193:SF37">
    <property type="entry name" value="INNER MEMBRANE ABC TRANSPORTER PERMEASE PROTEIN YCJO"/>
    <property type="match status" value="1"/>
</dbReference>
<dbReference type="Proteomes" id="UP000472971">
    <property type="component" value="Unassembled WGS sequence"/>
</dbReference>
<feature type="transmembrane region" description="Helical" evidence="7">
    <location>
        <begin position="261"/>
        <end position="284"/>
    </location>
</feature>